<evidence type="ECO:0000313" key="6">
    <source>
        <dbReference type="EMBL" id="KUL33796.1"/>
    </source>
</evidence>
<reference evidence="6 7" key="1">
    <citation type="submission" date="2015-10" db="EMBL/GenBank/DDBJ databases">
        <authorList>
            <person name="Gilbert D.G."/>
        </authorList>
    </citation>
    <scope>NUCLEOTIDE SEQUENCE [LARGE SCALE GENOMIC DNA]</scope>
    <source>
        <strain evidence="6 7">NRRL B-16712</strain>
    </source>
</reference>
<dbReference type="Proteomes" id="UP000053244">
    <property type="component" value="Unassembled WGS sequence"/>
</dbReference>
<accession>A0A0X3USE0</accession>
<dbReference type="InterPro" id="IPR029058">
    <property type="entry name" value="AB_hydrolase_fold"/>
</dbReference>
<feature type="active site" description="Proton acceptor" evidence="4">
    <location>
        <position position="364"/>
    </location>
</feature>
<dbReference type="PANTHER" id="PTHR21661:SF35">
    <property type="entry name" value="EPOXIDE HYDROLASE"/>
    <property type="match status" value="1"/>
</dbReference>
<dbReference type="EMBL" id="LLZH01000134">
    <property type="protein sequence ID" value="KUL33796.1"/>
    <property type="molecule type" value="Genomic_DNA"/>
</dbReference>
<keyword evidence="7" id="KW-1185">Reference proteome</keyword>
<sequence length="388" mass="43335">MKTSDTVEPFTVAVSDDDLQDLLRRLTATRWPDRETVQDSSQGPQLDRIRALCDHWATGYDWRRTERAINSFGSSRTVLDGIGIHFLHVRSAEPGATPLLLCHGWPGSILEFRQLIGPLTDPVAHGGNAEDAFHVVIPSMPGFGFSDKPTTAGWNISRTADAWITLMQRLGYDRWFAQGGDWGAAVVEQISRKAPERCRAVHFNLPLVFPTAQEMSEATPEEQQMMAHAQRYQSELDAYAREQATRPQTIGYSLADSPAGLAAWIYTLFQDVSDSDGHPEKAVARDEILDDIMLYWLPNSAASSARLYWEERLSSATDTGPWEPNPVPAGFSIFPGEAVQASRRWIERRYATVLHYAQLDRGGHFAALEQPGLLIEEIRMTFRSAPPA</sequence>
<name>A0A0X3USE0_9ACTN</name>
<feature type="active site" description="Nucleophile" evidence="4">
    <location>
        <position position="181"/>
    </location>
</feature>
<dbReference type="InterPro" id="IPR016292">
    <property type="entry name" value="Epoxide_hydrolase"/>
</dbReference>
<dbReference type="InterPro" id="IPR000639">
    <property type="entry name" value="Epox_hydrolase-like"/>
</dbReference>
<dbReference type="SUPFAM" id="SSF53474">
    <property type="entry name" value="alpha/beta-Hydrolases"/>
    <property type="match status" value="1"/>
</dbReference>
<dbReference type="InterPro" id="IPR010497">
    <property type="entry name" value="Epoxide_hydro_N"/>
</dbReference>
<dbReference type="PRINTS" id="PR00412">
    <property type="entry name" value="EPOXHYDRLASE"/>
</dbReference>
<gene>
    <name evidence="6" type="ORF">ADL15_17555</name>
</gene>
<evidence type="ECO:0000256" key="4">
    <source>
        <dbReference type="PIRSR" id="PIRSR001112-1"/>
    </source>
</evidence>
<dbReference type="AlphaFoldDB" id="A0A0X3USE0"/>
<keyword evidence="2" id="KW-0058">Aromatic hydrocarbons catabolism</keyword>
<evidence type="ECO:0000256" key="1">
    <source>
        <dbReference type="ARBA" id="ARBA00010088"/>
    </source>
</evidence>
<feature type="domain" description="Epoxide hydrolase N-terminal" evidence="5">
    <location>
        <begin position="7"/>
        <end position="112"/>
    </location>
</feature>
<evidence type="ECO:0000313" key="7">
    <source>
        <dbReference type="Proteomes" id="UP000053244"/>
    </source>
</evidence>
<dbReference type="Pfam" id="PF06441">
    <property type="entry name" value="EHN"/>
    <property type="match status" value="1"/>
</dbReference>
<keyword evidence="3 6" id="KW-0378">Hydrolase</keyword>
<dbReference type="GO" id="GO:0097176">
    <property type="term" value="P:epoxide metabolic process"/>
    <property type="evidence" value="ECO:0007669"/>
    <property type="project" value="TreeGrafter"/>
</dbReference>
<dbReference type="Gene3D" id="3.40.50.1820">
    <property type="entry name" value="alpha/beta hydrolase"/>
    <property type="match status" value="1"/>
</dbReference>
<evidence type="ECO:0000256" key="2">
    <source>
        <dbReference type="ARBA" id="ARBA00022797"/>
    </source>
</evidence>
<comment type="caution">
    <text evidence="6">The sequence shown here is derived from an EMBL/GenBank/DDBJ whole genome shotgun (WGS) entry which is preliminary data.</text>
</comment>
<dbReference type="OrthoDB" id="4654311at2"/>
<comment type="similarity">
    <text evidence="1">Belongs to the peptidase S33 family.</text>
</comment>
<organism evidence="6 7">
    <name type="scientific">Actinoplanes awajinensis subsp. mycoplanecinus</name>
    <dbReference type="NCBI Taxonomy" id="135947"/>
    <lineage>
        <taxon>Bacteria</taxon>
        <taxon>Bacillati</taxon>
        <taxon>Actinomycetota</taxon>
        <taxon>Actinomycetes</taxon>
        <taxon>Micromonosporales</taxon>
        <taxon>Micromonosporaceae</taxon>
        <taxon>Actinoplanes</taxon>
    </lineage>
</organism>
<evidence type="ECO:0000259" key="5">
    <source>
        <dbReference type="Pfam" id="PF06441"/>
    </source>
</evidence>
<dbReference type="PANTHER" id="PTHR21661">
    <property type="entry name" value="EPOXIDE HYDROLASE 1-RELATED"/>
    <property type="match status" value="1"/>
</dbReference>
<feature type="active site" description="Proton donor" evidence="4">
    <location>
        <position position="308"/>
    </location>
</feature>
<protein>
    <submittedName>
        <fullName evidence="6">Epoxide hydrolase</fullName>
    </submittedName>
</protein>
<evidence type="ECO:0000256" key="3">
    <source>
        <dbReference type="ARBA" id="ARBA00022801"/>
    </source>
</evidence>
<proteinExistence type="inferred from homology"/>
<dbReference type="PIRSF" id="PIRSF001112">
    <property type="entry name" value="Epoxide_hydrolase"/>
    <property type="match status" value="1"/>
</dbReference>
<dbReference type="GO" id="GO:0004301">
    <property type="term" value="F:epoxide hydrolase activity"/>
    <property type="evidence" value="ECO:0007669"/>
    <property type="project" value="TreeGrafter"/>
</dbReference>